<evidence type="ECO:0000256" key="11">
    <source>
        <dbReference type="SAM" id="MobiDB-lite"/>
    </source>
</evidence>
<dbReference type="PANTHER" id="PTHR16451:SF13">
    <property type="entry name" value="MITOCHONDRIAL DYNAMICS PROTEIN MID49"/>
    <property type="match status" value="1"/>
</dbReference>
<keyword evidence="7" id="KW-0496">Mitochondrion</keyword>
<evidence type="ECO:0000256" key="7">
    <source>
        <dbReference type="ARBA" id="ARBA00023128"/>
    </source>
</evidence>
<dbReference type="Pfam" id="PF21297">
    <property type="entry name" value="MID51-like_C"/>
    <property type="match status" value="1"/>
</dbReference>
<keyword evidence="8 12" id="KW-0472">Membrane</keyword>
<evidence type="ECO:0000256" key="10">
    <source>
        <dbReference type="ARBA" id="ARBA00043160"/>
    </source>
</evidence>
<comment type="caution">
    <text evidence="15">The sequence shown here is derived from an EMBL/GenBank/DDBJ whole genome shotgun (WGS) entry which is preliminary data.</text>
</comment>
<keyword evidence="4" id="KW-0547">Nucleotide-binding</keyword>
<evidence type="ECO:0000313" key="16">
    <source>
        <dbReference type="Proteomes" id="UP000824219"/>
    </source>
</evidence>
<name>A0A9D3N6V1_9TELE</name>
<dbReference type="Gene3D" id="3.30.460.90">
    <property type="match status" value="1"/>
</dbReference>
<comment type="subcellular location">
    <subcellularLocation>
        <location evidence="1">Mitochondrion outer membrane</location>
        <topology evidence="1">Single-pass membrane protein</topology>
    </subcellularLocation>
</comment>
<dbReference type="InterPro" id="IPR045909">
    <property type="entry name" value="MID49/MID51"/>
</dbReference>
<feature type="domain" description="Mitochondrial dynamics protein MID51-like C-terminal" evidence="14">
    <location>
        <begin position="160"/>
        <end position="358"/>
    </location>
</feature>
<evidence type="ECO:0000256" key="8">
    <source>
        <dbReference type="ARBA" id="ARBA00023136"/>
    </source>
</evidence>
<dbReference type="SMART" id="SM01265">
    <property type="entry name" value="Mab-21"/>
    <property type="match status" value="1"/>
</dbReference>
<evidence type="ECO:0000256" key="5">
    <source>
        <dbReference type="ARBA" id="ARBA00022787"/>
    </source>
</evidence>
<keyword evidence="16" id="KW-1185">Reference proteome</keyword>
<dbReference type="FunFam" id="1.10.1410.40:FF:000003">
    <property type="entry name" value="Mitochondrial dynamics protein MID51"/>
    <property type="match status" value="1"/>
</dbReference>
<keyword evidence="2" id="KW-0597">Phosphoprotein</keyword>
<dbReference type="InterPro" id="IPR049097">
    <property type="entry name" value="MID51-like_C"/>
</dbReference>
<proteinExistence type="predicted"/>
<protein>
    <recommendedName>
        <fullName evidence="9">Mitochondrial elongation factor 1</fullName>
    </recommendedName>
    <alternativeName>
        <fullName evidence="10">Smith-Magenis syndrome chromosomal region candidate gene 7 protein-like</fullName>
    </alternativeName>
</protein>
<reference evidence="15 16" key="1">
    <citation type="submission" date="2021-06" db="EMBL/GenBank/DDBJ databases">
        <title>Chromosome-level genome assembly of the red-tail catfish (Hemibagrus wyckioides).</title>
        <authorList>
            <person name="Shao F."/>
        </authorList>
    </citation>
    <scope>NUCLEOTIDE SEQUENCE [LARGE SCALE GENOMIC DNA]</scope>
    <source>
        <strain evidence="15">EC202008001</strain>
        <tissue evidence="15">Blood</tissue>
    </source>
</reference>
<sequence length="477" mass="53358">MGFSIKDRVMYYSSKRRGEDGISAIIDFLLSNTRLVLGVGGVAILGIATLAVKKLIERAGRPPDDGNPEKKMTDSWEETNLVSTSPKVLQKGIEGMVMKQSAAATKKADLSQSAPQSQSQTQRSGSDAAQTRRRLDLCVLTLSERLEQYYRSRACLSPGEVSRAQQRALDIATEIQAFLHSKHPDMPRGEMTLAGSLLDDLQVVRADHACLLVPLQLEPSLWTPIAGEDTFLGHPQYCMLRRENLEYFPRGRSYWDRHLLAGYLSSQLVAEQLRKSIMESMNWPSLTGTLECEVRPVLGSPALKLEIRGVKESRSFDEEQLFISILPTVRLGDMTLTAQPEITGSFDYVWYQSFYTSETARLASLDQSDGESGIRRKCLKTLKAVCRNCPALHKLTGAQLSNLILHMSEKEFDWSESAFSDRFQQAITELIGYLETGFLPSYFKPAVNLLQGFSEDDIDEMGFMLYCAVSEPEILLI</sequence>
<feature type="domain" description="Mab-21-like HhH/H2TH-like" evidence="13">
    <location>
        <begin position="375"/>
        <end position="461"/>
    </location>
</feature>
<accession>A0A9D3N6V1</accession>
<evidence type="ECO:0000256" key="1">
    <source>
        <dbReference type="ARBA" id="ARBA00004572"/>
    </source>
</evidence>
<evidence type="ECO:0000259" key="13">
    <source>
        <dbReference type="Pfam" id="PF20266"/>
    </source>
</evidence>
<keyword evidence="3 12" id="KW-0812">Transmembrane</keyword>
<dbReference type="GO" id="GO:0090141">
    <property type="term" value="P:positive regulation of mitochondrial fission"/>
    <property type="evidence" value="ECO:0007669"/>
    <property type="project" value="TreeGrafter"/>
</dbReference>
<dbReference type="OrthoDB" id="5964386at2759"/>
<dbReference type="Proteomes" id="UP000824219">
    <property type="component" value="Linkage Group LG26"/>
</dbReference>
<dbReference type="FunFam" id="3.30.460.90:FF:000002">
    <property type="entry name" value="Mitochondrial dynamics protein MID51"/>
    <property type="match status" value="1"/>
</dbReference>
<dbReference type="Pfam" id="PF20266">
    <property type="entry name" value="Mab-21_C"/>
    <property type="match status" value="1"/>
</dbReference>
<dbReference type="GO" id="GO:0000166">
    <property type="term" value="F:nucleotide binding"/>
    <property type="evidence" value="ECO:0007669"/>
    <property type="project" value="UniProtKB-KW"/>
</dbReference>
<keyword evidence="5" id="KW-1000">Mitochondrion outer membrane</keyword>
<evidence type="ECO:0000259" key="14">
    <source>
        <dbReference type="Pfam" id="PF21297"/>
    </source>
</evidence>
<feature type="compositionally biased region" description="Low complexity" evidence="11">
    <location>
        <begin position="111"/>
        <end position="124"/>
    </location>
</feature>
<dbReference type="InterPro" id="IPR024810">
    <property type="entry name" value="MAB21L/cGLR"/>
</dbReference>
<gene>
    <name evidence="15" type="ORF">KOW79_020436</name>
</gene>
<evidence type="ECO:0000256" key="6">
    <source>
        <dbReference type="ARBA" id="ARBA00022989"/>
    </source>
</evidence>
<dbReference type="GO" id="GO:0005741">
    <property type="term" value="C:mitochondrial outer membrane"/>
    <property type="evidence" value="ECO:0007669"/>
    <property type="project" value="UniProtKB-SubCell"/>
</dbReference>
<feature type="region of interest" description="Disordered" evidence="11">
    <location>
        <begin position="59"/>
        <end position="84"/>
    </location>
</feature>
<feature type="transmembrane region" description="Helical" evidence="12">
    <location>
        <begin position="35"/>
        <end position="52"/>
    </location>
</feature>
<evidence type="ECO:0000256" key="2">
    <source>
        <dbReference type="ARBA" id="ARBA00022553"/>
    </source>
</evidence>
<evidence type="ECO:0000256" key="12">
    <source>
        <dbReference type="SAM" id="Phobius"/>
    </source>
</evidence>
<dbReference type="GO" id="GO:0007005">
    <property type="term" value="P:mitochondrion organization"/>
    <property type="evidence" value="ECO:0007669"/>
    <property type="project" value="InterPro"/>
</dbReference>
<dbReference type="Gene3D" id="1.10.1410.40">
    <property type="match status" value="1"/>
</dbReference>
<dbReference type="EMBL" id="JAHKSW010000026">
    <property type="protein sequence ID" value="KAG7315570.1"/>
    <property type="molecule type" value="Genomic_DNA"/>
</dbReference>
<evidence type="ECO:0000256" key="4">
    <source>
        <dbReference type="ARBA" id="ARBA00022741"/>
    </source>
</evidence>
<feature type="compositionally biased region" description="Basic and acidic residues" evidence="11">
    <location>
        <begin position="59"/>
        <end position="74"/>
    </location>
</feature>
<dbReference type="PANTHER" id="PTHR16451">
    <property type="entry name" value="MITOCHONDRIAL DYNAMICS PROTEINS 49/51 FAMILY MEMBER"/>
    <property type="match status" value="1"/>
</dbReference>
<keyword evidence="6 12" id="KW-1133">Transmembrane helix</keyword>
<dbReference type="InterPro" id="IPR046906">
    <property type="entry name" value="Mab-21_HhH/H2TH-like"/>
</dbReference>
<organism evidence="15 16">
    <name type="scientific">Hemibagrus wyckioides</name>
    <dbReference type="NCBI Taxonomy" id="337641"/>
    <lineage>
        <taxon>Eukaryota</taxon>
        <taxon>Metazoa</taxon>
        <taxon>Chordata</taxon>
        <taxon>Craniata</taxon>
        <taxon>Vertebrata</taxon>
        <taxon>Euteleostomi</taxon>
        <taxon>Actinopterygii</taxon>
        <taxon>Neopterygii</taxon>
        <taxon>Teleostei</taxon>
        <taxon>Ostariophysi</taxon>
        <taxon>Siluriformes</taxon>
        <taxon>Bagridae</taxon>
        <taxon>Hemibagrus</taxon>
    </lineage>
</organism>
<evidence type="ECO:0000256" key="3">
    <source>
        <dbReference type="ARBA" id="ARBA00022692"/>
    </source>
</evidence>
<feature type="region of interest" description="Disordered" evidence="11">
    <location>
        <begin position="104"/>
        <end position="129"/>
    </location>
</feature>
<evidence type="ECO:0000313" key="15">
    <source>
        <dbReference type="EMBL" id="KAG7315570.1"/>
    </source>
</evidence>
<evidence type="ECO:0000256" key="9">
    <source>
        <dbReference type="ARBA" id="ARBA00041786"/>
    </source>
</evidence>
<dbReference type="AlphaFoldDB" id="A0A9D3N6V1"/>